<dbReference type="GO" id="GO:0007165">
    <property type="term" value="P:signal transduction"/>
    <property type="evidence" value="ECO:0007669"/>
    <property type="project" value="InterPro"/>
</dbReference>
<dbReference type="InterPro" id="IPR032308">
    <property type="entry name" value="TDBD"/>
</dbReference>
<comment type="subcellular location">
    <subcellularLocation>
        <location evidence="1 4">Nucleus</location>
    </subcellularLocation>
</comment>
<evidence type="ECO:0000256" key="1">
    <source>
        <dbReference type="ARBA" id="ARBA00004123"/>
    </source>
</evidence>
<reference evidence="6 7" key="1">
    <citation type="submission" date="2024-04" db="EMBL/GenBank/DDBJ databases">
        <title>The reference genome of an endangered Asteraceae, Deinandra increscens subsp. villosa, native to the Central Coast of California.</title>
        <authorList>
            <person name="Guilliams M."/>
            <person name="Hasenstab-Lehman K."/>
            <person name="Meyer R."/>
            <person name="Mcevoy S."/>
        </authorList>
    </citation>
    <scope>NUCLEOTIDE SEQUENCE [LARGE SCALE GENOMIC DNA]</scope>
    <source>
        <tissue evidence="6">Leaf</tissue>
    </source>
</reference>
<dbReference type="GO" id="GO:0045892">
    <property type="term" value="P:negative regulation of DNA-templated transcription"/>
    <property type="evidence" value="ECO:0007669"/>
    <property type="project" value="TreeGrafter"/>
</dbReference>
<gene>
    <name evidence="6" type="ORF">SSX86_014506</name>
</gene>
<organism evidence="6 7">
    <name type="scientific">Deinandra increscens subsp. villosa</name>
    <dbReference type="NCBI Taxonomy" id="3103831"/>
    <lineage>
        <taxon>Eukaryota</taxon>
        <taxon>Viridiplantae</taxon>
        <taxon>Streptophyta</taxon>
        <taxon>Embryophyta</taxon>
        <taxon>Tracheophyta</taxon>
        <taxon>Spermatophyta</taxon>
        <taxon>Magnoliopsida</taxon>
        <taxon>eudicotyledons</taxon>
        <taxon>Gunneridae</taxon>
        <taxon>Pentapetalae</taxon>
        <taxon>asterids</taxon>
        <taxon>campanulids</taxon>
        <taxon>Asterales</taxon>
        <taxon>Asteraceae</taxon>
        <taxon>Asteroideae</taxon>
        <taxon>Heliantheae alliance</taxon>
        <taxon>Madieae</taxon>
        <taxon>Madiinae</taxon>
        <taxon>Deinandra</taxon>
    </lineage>
</organism>
<dbReference type="GO" id="GO:0005634">
    <property type="term" value="C:nucleus"/>
    <property type="evidence" value="ECO:0007669"/>
    <property type="project" value="UniProtKB-SubCell"/>
</dbReference>
<comment type="function">
    <text evidence="4">Acts as a negative regulator of abscisic acid (ABA) response.</text>
</comment>
<proteinExistence type="inferred from homology"/>
<name>A0AAP0D217_9ASTR</name>
<dbReference type="Proteomes" id="UP001408789">
    <property type="component" value="Unassembled WGS sequence"/>
</dbReference>
<keyword evidence="7" id="KW-1185">Reference proteome</keyword>
<evidence type="ECO:0000256" key="2">
    <source>
        <dbReference type="ARBA" id="ARBA00006081"/>
    </source>
</evidence>
<dbReference type="InterPro" id="IPR031307">
    <property type="entry name" value="Ninja_fam"/>
</dbReference>
<comment type="caution">
    <text evidence="6">The sequence shown here is derived from an EMBL/GenBank/DDBJ whole genome shotgun (WGS) entry which is preliminary data.</text>
</comment>
<feature type="domain" description="Tify" evidence="5">
    <location>
        <begin position="188"/>
        <end position="221"/>
    </location>
</feature>
<comment type="similarity">
    <text evidence="2 4">Belongs to the Ninja family.</text>
</comment>
<evidence type="ECO:0000313" key="6">
    <source>
        <dbReference type="EMBL" id="KAK9067181.1"/>
    </source>
</evidence>
<protein>
    <recommendedName>
        <fullName evidence="4">Ninja-family protein</fullName>
    </recommendedName>
    <alternativeName>
        <fullName evidence="4">ABI-binding protein</fullName>
    </alternativeName>
</protein>
<keyword evidence="3 4" id="KW-0539">Nucleus</keyword>
<dbReference type="AlphaFoldDB" id="A0AAP0D217"/>
<sequence length="226" mass="24588">MDQTSPPANSQAPAAPTPLVIPKAFKHPEMYTSPTDSIMSPVSKGLLARTRSKKSSRTLRSSSATSEQHKILCFLCDCGRFKIPSLETWLLLKLMGCWNLGSIGSQESGGSSGVTDLESQAFAGTNKERCETNERPAPNKVKCDPNVKADKDRAYDETMPCVSTKGEGPDGKRIQGFLYRYGKGEEVRIVCVCHGSFLTPAEFVKHGGGGDVDHPLRHIVVTSLFR</sequence>
<evidence type="ECO:0000256" key="4">
    <source>
        <dbReference type="RuleBase" id="RU369029"/>
    </source>
</evidence>
<accession>A0AAP0D217</accession>
<dbReference type="Pfam" id="PF16135">
    <property type="entry name" value="TDBD"/>
    <property type="match status" value="1"/>
</dbReference>
<evidence type="ECO:0000259" key="5">
    <source>
        <dbReference type="Pfam" id="PF16135"/>
    </source>
</evidence>
<dbReference type="EMBL" id="JBCNJP010000015">
    <property type="protein sequence ID" value="KAK9067181.1"/>
    <property type="molecule type" value="Genomic_DNA"/>
</dbReference>
<dbReference type="PANTHER" id="PTHR31413:SF31">
    <property type="entry name" value="NINJA-FAMILY PROTEIN AFP3"/>
    <property type="match status" value="1"/>
</dbReference>
<dbReference type="PANTHER" id="PTHR31413">
    <property type="entry name" value="AFP HOMOLOG 2"/>
    <property type="match status" value="1"/>
</dbReference>
<evidence type="ECO:0000313" key="7">
    <source>
        <dbReference type="Proteomes" id="UP001408789"/>
    </source>
</evidence>
<evidence type="ECO:0000256" key="3">
    <source>
        <dbReference type="ARBA" id="ARBA00023242"/>
    </source>
</evidence>